<proteinExistence type="inferred from homology"/>
<keyword evidence="5" id="KW-1185">Reference proteome</keyword>
<dbReference type="InterPro" id="IPR038538">
    <property type="entry name" value="MTERF_sf"/>
</dbReference>
<dbReference type="AlphaFoldDB" id="A0A087GZE5"/>
<dbReference type="GO" id="GO:0000262">
    <property type="term" value="C:mitochondrial chromosome"/>
    <property type="evidence" value="ECO:0007669"/>
    <property type="project" value="EnsemblPlants"/>
</dbReference>
<dbReference type="eggNOG" id="KOG1267">
    <property type="taxonomic scope" value="Eukaryota"/>
</dbReference>
<sequence>MFMVRLKSALISRSFATVTKKHRRVPSKYRSLAIGKAQQAITDYLTTTRSLSYTHAEHIATNASVSIRNLILKLDFSVPTFSKMLRKHLSYHPINEFEFFFESIGIDYNEVNEYLPDKKFFFSEDRSVLDVACTLSGFGFPWNKLGKLYKEERLVFELSSEEIEFRLRKLKGLGFNTVAVIGICLAIPRTLCGSGELSVEIRSLFDKLKSFFEEFDMEHCFEESFDENVDSWYVISRKVKVFYDMGCGNDEMWELMCRNKSVFVEYSEEALLKKAEYFCRFGVKKEDVALLILRNPGILDFELEEPVISVTGMLKHFGLSEDEVYTVAHKYPYVLGRNKMKNLPHVVRALCLYERIFDRLMNGEHHLLDSYSLMDPDEDLDTEYQQGLDAIQHSRTTVHNIQKLDFLHEIGFGENGMTMKILQHVHGTAVELHDRFQILLDNGIEFSKICMLIRAAPKILNQKPHSIQDKLRFLCGEMGGSLEYLEIFPAYLCFDLENRINPRFRFHKWLAEKGLTEKSYSVASIVATSEKAFIARLYGIHPAIPKHWFERFSHRKTRYITS</sequence>
<dbReference type="GO" id="GO:0006353">
    <property type="term" value="P:DNA-templated transcription termination"/>
    <property type="evidence" value="ECO:0007669"/>
    <property type="project" value="UniProtKB-KW"/>
</dbReference>
<dbReference type="Gramene" id="KFK35247">
    <property type="protein sequence ID" value="KFK35247"/>
    <property type="gene ID" value="AALP_AA5G259700"/>
</dbReference>
<dbReference type="OrthoDB" id="899381at2759"/>
<evidence type="ECO:0000256" key="1">
    <source>
        <dbReference type="ARBA" id="ARBA00007692"/>
    </source>
</evidence>
<comment type="similarity">
    <text evidence="1">Belongs to the mTERF family.</text>
</comment>
<protein>
    <submittedName>
        <fullName evidence="4">Uncharacterized protein</fullName>
    </submittedName>
</protein>
<keyword evidence="2" id="KW-0805">Transcription regulation</keyword>
<evidence type="ECO:0000313" key="5">
    <source>
        <dbReference type="Proteomes" id="UP000029120"/>
    </source>
</evidence>
<evidence type="ECO:0000313" key="4">
    <source>
        <dbReference type="EMBL" id="KFK35247.1"/>
    </source>
</evidence>
<dbReference type="FunFam" id="1.25.70.10:FF:000017">
    <property type="entry name" value="Transcription termination factor MTEF18, mitochondrial"/>
    <property type="match status" value="1"/>
</dbReference>
<reference evidence="5" key="1">
    <citation type="journal article" date="2015" name="Nat. Plants">
        <title>Genome expansion of Arabis alpina linked with retrotransposition and reduced symmetric DNA methylation.</title>
        <authorList>
            <person name="Willing E.M."/>
            <person name="Rawat V."/>
            <person name="Mandakova T."/>
            <person name="Maumus F."/>
            <person name="James G.V."/>
            <person name="Nordstroem K.J."/>
            <person name="Becker C."/>
            <person name="Warthmann N."/>
            <person name="Chica C."/>
            <person name="Szarzynska B."/>
            <person name="Zytnicki M."/>
            <person name="Albani M.C."/>
            <person name="Kiefer C."/>
            <person name="Bergonzi S."/>
            <person name="Castaings L."/>
            <person name="Mateos J.L."/>
            <person name="Berns M.C."/>
            <person name="Bujdoso N."/>
            <person name="Piofczyk T."/>
            <person name="de Lorenzo L."/>
            <person name="Barrero-Sicilia C."/>
            <person name="Mateos I."/>
            <person name="Piednoel M."/>
            <person name="Hagmann J."/>
            <person name="Chen-Min-Tao R."/>
            <person name="Iglesias-Fernandez R."/>
            <person name="Schuster S.C."/>
            <person name="Alonso-Blanco C."/>
            <person name="Roudier F."/>
            <person name="Carbonero P."/>
            <person name="Paz-Ares J."/>
            <person name="Davis S.J."/>
            <person name="Pecinka A."/>
            <person name="Quesneville H."/>
            <person name="Colot V."/>
            <person name="Lysak M.A."/>
            <person name="Weigel D."/>
            <person name="Coupland G."/>
            <person name="Schneeberger K."/>
        </authorList>
    </citation>
    <scope>NUCLEOTIDE SEQUENCE [LARGE SCALE GENOMIC DNA]</scope>
    <source>
        <strain evidence="5">cv. Pajares</strain>
    </source>
</reference>
<dbReference type="PANTHER" id="PTHR13068:SF113">
    <property type="entry name" value="TRANSCRIPTION TERMINATION FACTOR MTEF18, MITOCHONDRIAL"/>
    <property type="match status" value="1"/>
</dbReference>
<evidence type="ECO:0000256" key="3">
    <source>
        <dbReference type="ARBA" id="ARBA00022946"/>
    </source>
</evidence>
<keyword evidence="3" id="KW-0809">Transit peptide</keyword>
<name>A0A087GZE5_ARAAL</name>
<dbReference type="GO" id="GO:0009735">
    <property type="term" value="P:response to cytokinin"/>
    <property type="evidence" value="ECO:0007669"/>
    <property type="project" value="EnsemblPlants"/>
</dbReference>
<keyword evidence="2" id="KW-0806">Transcription termination</keyword>
<dbReference type="Pfam" id="PF02536">
    <property type="entry name" value="mTERF"/>
    <property type="match status" value="2"/>
</dbReference>
<dbReference type="Gene3D" id="1.25.70.10">
    <property type="entry name" value="Transcription termination factor 3, mitochondrial"/>
    <property type="match status" value="3"/>
</dbReference>
<dbReference type="GO" id="GO:0009737">
    <property type="term" value="P:response to abscisic acid"/>
    <property type="evidence" value="ECO:0007669"/>
    <property type="project" value="EnsemblPlants"/>
</dbReference>
<dbReference type="Proteomes" id="UP000029120">
    <property type="component" value="Chromosome 5"/>
</dbReference>
<dbReference type="EMBL" id="CM002873">
    <property type="protein sequence ID" value="KFK35247.1"/>
    <property type="molecule type" value="Genomic_DNA"/>
</dbReference>
<keyword evidence="2" id="KW-0804">Transcription</keyword>
<dbReference type="GO" id="GO:0007005">
    <property type="term" value="P:mitochondrion organization"/>
    <property type="evidence" value="ECO:0007669"/>
    <property type="project" value="EnsemblPlants"/>
</dbReference>
<dbReference type="GO" id="GO:0009733">
    <property type="term" value="P:response to auxin"/>
    <property type="evidence" value="ECO:0007669"/>
    <property type="project" value="EnsemblPlants"/>
</dbReference>
<organism evidence="4 5">
    <name type="scientific">Arabis alpina</name>
    <name type="common">Alpine rock-cress</name>
    <dbReference type="NCBI Taxonomy" id="50452"/>
    <lineage>
        <taxon>Eukaryota</taxon>
        <taxon>Viridiplantae</taxon>
        <taxon>Streptophyta</taxon>
        <taxon>Embryophyta</taxon>
        <taxon>Tracheophyta</taxon>
        <taxon>Spermatophyta</taxon>
        <taxon>Magnoliopsida</taxon>
        <taxon>eudicotyledons</taxon>
        <taxon>Gunneridae</taxon>
        <taxon>Pentapetalae</taxon>
        <taxon>rosids</taxon>
        <taxon>malvids</taxon>
        <taxon>Brassicales</taxon>
        <taxon>Brassicaceae</taxon>
        <taxon>Arabideae</taxon>
        <taxon>Arabis</taxon>
    </lineage>
</organism>
<dbReference type="GO" id="GO:0003676">
    <property type="term" value="F:nucleic acid binding"/>
    <property type="evidence" value="ECO:0007669"/>
    <property type="project" value="InterPro"/>
</dbReference>
<dbReference type="OMA" id="APKILNQ"/>
<dbReference type="SMART" id="SM00733">
    <property type="entry name" value="Mterf"/>
    <property type="match status" value="5"/>
</dbReference>
<dbReference type="GO" id="GO:0009739">
    <property type="term" value="P:response to gibberellin"/>
    <property type="evidence" value="ECO:0007669"/>
    <property type="project" value="EnsemblPlants"/>
</dbReference>
<dbReference type="InterPro" id="IPR003690">
    <property type="entry name" value="MTERF"/>
</dbReference>
<accession>A0A087GZE5</accession>
<evidence type="ECO:0000256" key="2">
    <source>
        <dbReference type="ARBA" id="ARBA00022472"/>
    </source>
</evidence>
<dbReference type="PANTHER" id="PTHR13068">
    <property type="entry name" value="CGI-12 PROTEIN-RELATED"/>
    <property type="match status" value="1"/>
</dbReference>
<gene>
    <name evidence="4" type="ordered locus">AALP_Aa5g259700</name>
</gene>